<feature type="signal peptide" evidence="2">
    <location>
        <begin position="1"/>
        <end position="16"/>
    </location>
</feature>
<sequence>MVEVLLGMALLRLAHAHGLDGDVPILVCIAGLVLEVLPRPTGSGLGLGLSLRLGVGLLSFFVGVGFGGVGLLALPELDGDAAPLQALLGVSLHVADAREEAVARGVLRRVADGRLGMLPGFVVAPPLGFRGP</sequence>
<evidence type="ECO:0000256" key="2">
    <source>
        <dbReference type="SAM" id="SignalP"/>
    </source>
</evidence>
<dbReference type="EMBL" id="HBGJ01033841">
    <property type="protein sequence ID" value="CAD9263036.1"/>
    <property type="molecule type" value="Transcribed_RNA"/>
</dbReference>
<keyword evidence="1" id="KW-1133">Transmembrane helix</keyword>
<feature type="transmembrane region" description="Helical" evidence="1">
    <location>
        <begin position="53"/>
        <end position="74"/>
    </location>
</feature>
<keyword evidence="1" id="KW-0812">Transmembrane</keyword>
<feature type="chain" id="PRO_5030682339" evidence="2">
    <location>
        <begin position="17"/>
        <end position="132"/>
    </location>
</feature>
<keyword evidence="1" id="KW-0472">Membrane</keyword>
<accession>A0A7S1UBF2</accession>
<gene>
    <name evidence="3" type="ORF">PPAR1163_LOCUS21419</name>
</gene>
<reference evidence="3" key="1">
    <citation type="submission" date="2021-01" db="EMBL/GenBank/DDBJ databases">
        <authorList>
            <person name="Corre E."/>
            <person name="Pelletier E."/>
            <person name="Niang G."/>
            <person name="Scheremetjew M."/>
            <person name="Finn R."/>
            <person name="Kale V."/>
            <person name="Holt S."/>
            <person name="Cochrane G."/>
            <person name="Meng A."/>
            <person name="Brown T."/>
            <person name="Cohen L."/>
        </authorList>
    </citation>
    <scope>NUCLEOTIDE SEQUENCE</scope>
    <source>
        <strain evidence="3">CCMP2877</strain>
    </source>
</reference>
<protein>
    <submittedName>
        <fullName evidence="3">Uncharacterized protein</fullName>
    </submittedName>
</protein>
<evidence type="ECO:0000256" key="1">
    <source>
        <dbReference type="SAM" id="Phobius"/>
    </source>
</evidence>
<name>A0A7S1UBF2_9STRA</name>
<organism evidence="3">
    <name type="scientific">Phaeomonas parva</name>
    <dbReference type="NCBI Taxonomy" id="124430"/>
    <lineage>
        <taxon>Eukaryota</taxon>
        <taxon>Sar</taxon>
        <taxon>Stramenopiles</taxon>
        <taxon>Ochrophyta</taxon>
        <taxon>Pinguiophyceae</taxon>
        <taxon>Pinguiochrysidales</taxon>
        <taxon>Pinguiochrysidaceae</taxon>
        <taxon>Phaeomonas</taxon>
    </lineage>
</organism>
<evidence type="ECO:0000313" key="3">
    <source>
        <dbReference type="EMBL" id="CAD9263036.1"/>
    </source>
</evidence>
<dbReference type="AlphaFoldDB" id="A0A7S1UBF2"/>
<proteinExistence type="predicted"/>
<keyword evidence="2" id="KW-0732">Signal</keyword>